<evidence type="ECO:0000256" key="5">
    <source>
        <dbReference type="ARBA" id="ARBA00022989"/>
    </source>
</evidence>
<dbReference type="PROSITE" id="PS50850">
    <property type="entry name" value="MFS"/>
    <property type="match status" value="1"/>
</dbReference>
<dbReference type="InterPro" id="IPR036259">
    <property type="entry name" value="MFS_trans_sf"/>
</dbReference>
<feature type="transmembrane region" description="Helical" evidence="17">
    <location>
        <begin position="302"/>
        <end position="321"/>
    </location>
</feature>
<dbReference type="InterPro" id="IPR005829">
    <property type="entry name" value="Sugar_transporter_CS"/>
</dbReference>
<feature type="transmembrane region" description="Helical" evidence="17">
    <location>
        <begin position="208"/>
        <end position="228"/>
    </location>
</feature>
<evidence type="ECO:0000256" key="14">
    <source>
        <dbReference type="ARBA" id="ARBA00074107"/>
    </source>
</evidence>
<accession>A0A3Q1JNC4</accession>
<dbReference type="AlphaFoldDB" id="A0A3Q1JNC4"/>
<evidence type="ECO:0000313" key="20">
    <source>
        <dbReference type="Proteomes" id="UP000265040"/>
    </source>
</evidence>
<dbReference type="PROSITE" id="PS00217">
    <property type="entry name" value="SUGAR_TRANSPORT_2"/>
    <property type="match status" value="1"/>
</dbReference>
<evidence type="ECO:0000259" key="18">
    <source>
        <dbReference type="PROSITE" id="PS50850"/>
    </source>
</evidence>
<feature type="transmembrane region" description="Helical" evidence="17">
    <location>
        <begin position="333"/>
        <end position="352"/>
    </location>
</feature>
<sequence length="458" mass="49678">MADKLTTESSKNDFSDYRLDLRVSTANESTEEEQENQNLWPRPVAQKWIPVLFVGTCLLYCARMAMPICAVSMAATFHWSKIDSGMVLGGFFWGYCFTQILGGHASDKVGGECILFISTILWALITACTPLLAQLGSHTLALMTVARFLLGLLQGVFFPSLASLCSQRVVEGERGFLMSIMSSGSHLGTLLAGGMGSLLMDRYGWESMFYGVGFLSGLWALIVWLCLLKGDVASKPLGTNSGSEWSLSKAHWLRLFKKPSVWAMVFAHMCMCSTSYTLLSWLPTYFKESFPHATSWVYNVTPWLAAIPSALGGGYISDFLINRGYSVASVRKLMQSIAMGVSSIFIMLLSGAVTFTSAVIFISVAVGLSTFTSGGVSVNVQDLAPSCAGALYGFMNMLGAFMGLVLVSSSGYLIEVTLSWATVFSLIALVNTTGLGIFLVFGGARRVDLKHYSEVMVI</sequence>
<evidence type="ECO:0000256" key="3">
    <source>
        <dbReference type="ARBA" id="ARBA00022448"/>
    </source>
</evidence>
<organism evidence="19 20">
    <name type="scientific">Anabas testudineus</name>
    <name type="common">Climbing perch</name>
    <name type="synonym">Anthias testudineus</name>
    <dbReference type="NCBI Taxonomy" id="64144"/>
    <lineage>
        <taxon>Eukaryota</taxon>
        <taxon>Metazoa</taxon>
        <taxon>Chordata</taxon>
        <taxon>Craniata</taxon>
        <taxon>Vertebrata</taxon>
        <taxon>Euteleostomi</taxon>
        <taxon>Actinopterygii</taxon>
        <taxon>Neopterygii</taxon>
        <taxon>Teleostei</taxon>
        <taxon>Neoteleostei</taxon>
        <taxon>Acanthomorphata</taxon>
        <taxon>Anabantaria</taxon>
        <taxon>Anabantiformes</taxon>
        <taxon>Anabantoidei</taxon>
        <taxon>Anabantidae</taxon>
        <taxon>Anabas</taxon>
    </lineage>
</organism>
<feature type="transmembrane region" description="Helical" evidence="17">
    <location>
        <begin position="145"/>
        <end position="164"/>
    </location>
</feature>
<dbReference type="GO" id="GO:0072530">
    <property type="term" value="P:purine-containing compound transmembrane transport"/>
    <property type="evidence" value="ECO:0007669"/>
    <property type="project" value="UniProtKB-ARBA"/>
</dbReference>
<dbReference type="GO" id="GO:0042584">
    <property type="term" value="C:chromaffin granule membrane"/>
    <property type="evidence" value="ECO:0007669"/>
    <property type="project" value="UniProtKB-SubCell"/>
</dbReference>
<evidence type="ECO:0000256" key="17">
    <source>
        <dbReference type="SAM" id="Phobius"/>
    </source>
</evidence>
<evidence type="ECO:0000256" key="12">
    <source>
        <dbReference type="ARBA" id="ARBA00051849"/>
    </source>
</evidence>
<evidence type="ECO:0000256" key="7">
    <source>
        <dbReference type="ARBA" id="ARBA00023228"/>
    </source>
</evidence>
<protein>
    <recommendedName>
        <fullName evidence="14">Voltage-gated purine nucleotide uniporter SLC17A9</fullName>
    </recommendedName>
    <alternativeName>
        <fullName evidence="16">Solute carrier family 17 member 9</fullName>
    </alternativeName>
    <alternativeName>
        <fullName evidence="15">Vesicular nucleotide transporter</fullName>
    </alternativeName>
</protein>
<name>A0A3Q1JNC4_ANATE</name>
<dbReference type="GO" id="GO:1904669">
    <property type="term" value="P:ATP export"/>
    <property type="evidence" value="ECO:0007669"/>
    <property type="project" value="UniProtKB-ARBA"/>
</dbReference>
<dbReference type="SUPFAM" id="SSF103473">
    <property type="entry name" value="MFS general substrate transporter"/>
    <property type="match status" value="1"/>
</dbReference>
<dbReference type="GO" id="GO:0160042">
    <property type="term" value="F:purine nucleotide uniporter activity"/>
    <property type="evidence" value="ECO:0007669"/>
    <property type="project" value="UniProtKB-ARBA"/>
</dbReference>
<evidence type="ECO:0000256" key="10">
    <source>
        <dbReference type="ARBA" id="ARBA00036284"/>
    </source>
</evidence>
<dbReference type="Gene3D" id="1.20.1250.20">
    <property type="entry name" value="MFS general substrate transporter like domains"/>
    <property type="match status" value="2"/>
</dbReference>
<keyword evidence="20" id="KW-1185">Reference proteome</keyword>
<proteinExistence type="inferred from homology"/>
<evidence type="ECO:0000313" key="19">
    <source>
        <dbReference type="Ensembl" id="ENSATEP00000034710.1"/>
    </source>
</evidence>
<comment type="catalytic activity">
    <reaction evidence="12">
        <text>ADP(in) = ADP(out)</text>
        <dbReference type="Rhea" id="RHEA:75783"/>
        <dbReference type="ChEBI" id="CHEBI:456216"/>
    </reaction>
</comment>
<evidence type="ECO:0000256" key="11">
    <source>
        <dbReference type="ARBA" id="ARBA00044897"/>
    </source>
</evidence>
<dbReference type="Proteomes" id="UP000265040">
    <property type="component" value="Chromosome 7"/>
</dbReference>
<dbReference type="Pfam" id="PF07690">
    <property type="entry name" value="MFS_1"/>
    <property type="match status" value="1"/>
</dbReference>
<dbReference type="OMA" id="VFAHMCI"/>
<comment type="similarity">
    <text evidence="2">Belongs to the major facilitator superfamily. Sodium/anion cotransporter family.</text>
</comment>
<evidence type="ECO:0000256" key="8">
    <source>
        <dbReference type="ARBA" id="ARBA00023329"/>
    </source>
</evidence>
<dbReference type="GO" id="GO:0005765">
    <property type="term" value="C:lysosomal membrane"/>
    <property type="evidence" value="ECO:0007669"/>
    <property type="project" value="UniProtKB-SubCell"/>
</dbReference>
<feature type="transmembrane region" description="Helical" evidence="17">
    <location>
        <begin position="51"/>
        <end position="79"/>
    </location>
</feature>
<evidence type="ECO:0000256" key="2">
    <source>
        <dbReference type="ARBA" id="ARBA00008586"/>
    </source>
</evidence>
<evidence type="ECO:0000256" key="15">
    <source>
        <dbReference type="ARBA" id="ARBA00079665"/>
    </source>
</evidence>
<keyword evidence="5 17" id="KW-1133">Transmembrane helix</keyword>
<dbReference type="InterPro" id="IPR011701">
    <property type="entry name" value="MFS"/>
</dbReference>
<evidence type="ECO:0000256" key="16">
    <source>
        <dbReference type="ARBA" id="ARBA00079853"/>
    </source>
</evidence>
<reference evidence="19" key="1">
    <citation type="submission" date="2021-04" db="EMBL/GenBank/DDBJ databases">
        <authorList>
            <consortium name="Wellcome Sanger Institute Data Sharing"/>
        </authorList>
    </citation>
    <scope>NUCLEOTIDE SEQUENCE [LARGE SCALE GENOMIC DNA]</scope>
</reference>
<dbReference type="InterPro" id="IPR044777">
    <property type="entry name" value="SLC17A9-like"/>
</dbReference>
<evidence type="ECO:0000256" key="13">
    <source>
        <dbReference type="ARBA" id="ARBA00056522"/>
    </source>
</evidence>
<dbReference type="GeneTree" id="ENSGT00940000158186"/>
<evidence type="ECO:0000256" key="4">
    <source>
        <dbReference type="ARBA" id="ARBA00022692"/>
    </source>
</evidence>
<evidence type="ECO:0000256" key="1">
    <source>
        <dbReference type="ARBA" id="ARBA00004155"/>
    </source>
</evidence>
<keyword evidence="3" id="KW-0813">Transport</keyword>
<dbReference type="PANTHER" id="PTHR11662:SF279">
    <property type="entry name" value="VOLTAGE-GATED PURINE NUCLEOTIDE UNIPORTER SLC17A9"/>
    <property type="match status" value="1"/>
</dbReference>
<reference evidence="19" key="2">
    <citation type="submission" date="2025-08" db="UniProtKB">
        <authorList>
            <consortium name="Ensembl"/>
        </authorList>
    </citation>
    <scope>IDENTIFICATION</scope>
</reference>
<dbReference type="STRING" id="64144.ENSATEP00000034710"/>
<evidence type="ECO:0000256" key="9">
    <source>
        <dbReference type="ARBA" id="ARBA00024185"/>
    </source>
</evidence>
<keyword evidence="7" id="KW-0458">Lysosome</keyword>
<keyword evidence="4 17" id="KW-0812">Transmembrane</keyword>
<dbReference type="InParanoid" id="A0A3Q1JNC4"/>
<feature type="transmembrane region" description="Helical" evidence="17">
    <location>
        <begin position="176"/>
        <end position="196"/>
    </location>
</feature>
<comment type="subcellular location">
    <subcellularLocation>
        <location evidence="9">Cytoplasmic vesicle</location>
        <location evidence="9">Secretory vesicle</location>
        <location evidence="9">Chromaffin granule membrane</location>
        <topology evidence="9">Multi-pass membrane protein</topology>
    </subcellularLocation>
    <subcellularLocation>
        <location evidence="1">Lysosome membrane</location>
        <topology evidence="1">Multi-pass membrane protein</topology>
    </subcellularLocation>
</comment>
<feature type="transmembrane region" description="Helical" evidence="17">
    <location>
        <begin position="358"/>
        <end position="378"/>
    </location>
</feature>
<evidence type="ECO:0000256" key="6">
    <source>
        <dbReference type="ARBA" id="ARBA00023136"/>
    </source>
</evidence>
<feature type="transmembrane region" description="Helical" evidence="17">
    <location>
        <begin position="261"/>
        <end position="282"/>
    </location>
</feature>
<comment type="function">
    <text evidence="13">Voltage-gated ATP nucleotide uniporter that can also transport the purine nucleotides ADP and GTP. Uses the membrane potential as the driving force to control ATP accumulation in lysosomes and secretory vesicles. By controlling ATP storage in lysosomes, regulates ATP-dependent proteins of these organelles. Also indirectly regulates the exocytosis of ATP through its import into lysosomes in astrocytes and secretory vesicles such as adrenal chromaffin granules, mucin granules and synaptic vesicles.</text>
</comment>
<dbReference type="FunFam" id="1.20.1250.20:FF:000059">
    <property type="entry name" value="Solute carrier family 17 member 9"/>
    <property type="match status" value="1"/>
</dbReference>
<keyword evidence="8" id="KW-0968">Cytoplasmic vesicle</keyword>
<comment type="catalytic activity">
    <reaction evidence="11">
        <text>ATP(in) = ATP(out)</text>
        <dbReference type="Rhea" id="RHEA:75687"/>
        <dbReference type="ChEBI" id="CHEBI:30616"/>
    </reaction>
</comment>
<keyword evidence="6 17" id="KW-0472">Membrane</keyword>
<feature type="transmembrane region" description="Helical" evidence="17">
    <location>
        <begin position="114"/>
        <end position="133"/>
    </location>
</feature>
<dbReference type="OrthoDB" id="2985014at2759"/>
<dbReference type="FunFam" id="1.20.1250.20:FF:000150">
    <property type="entry name" value="Solute carrier family 17 member 9"/>
    <property type="match status" value="1"/>
</dbReference>
<dbReference type="PANTHER" id="PTHR11662">
    <property type="entry name" value="SOLUTE CARRIER FAMILY 17"/>
    <property type="match status" value="1"/>
</dbReference>
<feature type="transmembrane region" description="Helical" evidence="17">
    <location>
        <begin position="390"/>
        <end position="414"/>
    </location>
</feature>
<comment type="catalytic activity">
    <reaction evidence="10">
        <text>GTP(in) = GTP(out)</text>
        <dbReference type="Rhea" id="RHEA:75787"/>
        <dbReference type="ChEBI" id="CHEBI:37565"/>
    </reaction>
</comment>
<dbReference type="CDD" id="cd17380">
    <property type="entry name" value="MFS_SLC17A9_like"/>
    <property type="match status" value="1"/>
</dbReference>
<feature type="domain" description="Major facilitator superfamily (MFS) profile" evidence="18">
    <location>
        <begin position="48"/>
        <end position="446"/>
    </location>
</feature>
<dbReference type="InterPro" id="IPR020846">
    <property type="entry name" value="MFS_dom"/>
</dbReference>
<feature type="transmembrane region" description="Helical" evidence="17">
    <location>
        <begin position="85"/>
        <end position="102"/>
    </location>
</feature>
<dbReference type="InterPro" id="IPR050382">
    <property type="entry name" value="MFS_Na/Anion_cotransporter"/>
</dbReference>
<feature type="transmembrane region" description="Helical" evidence="17">
    <location>
        <begin position="420"/>
        <end position="441"/>
    </location>
</feature>
<reference evidence="19" key="3">
    <citation type="submission" date="2025-09" db="UniProtKB">
        <authorList>
            <consortium name="Ensembl"/>
        </authorList>
    </citation>
    <scope>IDENTIFICATION</scope>
</reference>
<dbReference type="Ensembl" id="ENSATET00000035214.3">
    <property type="protein sequence ID" value="ENSATEP00000034710.1"/>
    <property type="gene ID" value="ENSATEG00000023851.3"/>
</dbReference>